<feature type="domain" description="Methyltransferase" evidence="3">
    <location>
        <begin position="38"/>
        <end position="137"/>
    </location>
</feature>
<dbReference type="Gene3D" id="3.40.50.150">
    <property type="entry name" value="Vaccinia Virus protein VP39"/>
    <property type="match status" value="1"/>
</dbReference>
<dbReference type="GO" id="GO:0032259">
    <property type="term" value="P:methylation"/>
    <property type="evidence" value="ECO:0007669"/>
    <property type="project" value="UniProtKB-KW"/>
</dbReference>
<dbReference type="CDD" id="cd02440">
    <property type="entry name" value="AdoMet_MTases"/>
    <property type="match status" value="1"/>
</dbReference>
<evidence type="ECO:0000259" key="3">
    <source>
        <dbReference type="Pfam" id="PF13649"/>
    </source>
</evidence>
<dbReference type="GO" id="GO:0008168">
    <property type="term" value="F:methyltransferase activity"/>
    <property type="evidence" value="ECO:0007669"/>
    <property type="project" value="UniProtKB-KW"/>
</dbReference>
<evidence type="ECO:0000313" key="4">
    <source>
        <dbReference type="EMBL" id="KPJ74118.1"/>
    </source>
</evidence>
<dbReference type="Gene3D" id="2.20.25.110">
    <property type="entry name" value="S-adenosyl-L-methionine-dependent methyltransferases"/>
    <property type="match status" value="1"/>
</dbReference>
<dbReference type="SUPFAM" id="SSF53335">
    <property type="entry name" value="S-adenosyl-L-methionine-dependent methyltransferases"/>
    <property type="match status" value="1"/>
</dbReference>
<dbReference type="InterPro" id="IPR029063">
    <property type="entry name" value="SAM-dependent_MTases_sf"/>
</dbReference>
<gene>
    <name evidence="4" type="ORF">AMJ52_01775</name>
</gene>
<accession>A0A0S7YHH7</accession>
<dbReference type="Proteomes" id="UP000051012">
    <property type="component" value="Unassembled WGS sequence"/>
</dbReference>
<sequence>MQEAVFDRIARFYDYEQGSFTKDIPLYTGYAKKCKGEVLELGCGTGRILIPIAKENIRVTGLDISNEMLKLAREKVDKLDSELKIHVQLIQGDMAKFSMNKKFPFIFIAFRSFQSLMTKKEQGDCLECVYRHLKDNGIFILDLFAPRHDLLAQVNRSVYLGEFYDRENDVYITRRAEDEYNLASQTLKEDRFYEWTDKQGMFHQQRWSFELSYLFRYEAEMLLEKHGLLIEHVFGDFDKSPYNYYSGEQIFVARKV</sequence>
<keyword evidence="1" id="KW-0489">Methyltransferase</keyword>
<comment type="caution">
    <text evidence="4">The sequence shown here is derived from an EMBL/GenBank/DDBJ whole genome shotgun (WGS) entry which is preliminary data.</text>
</comment>
<dbReference type="PANTHER" id="PTHR43861">
    <property type="entry name" value="TRANS-ACONITATE 2-METHYLTRANSFERASE-RELATED"/>
    <property type="match status" value="1"/>
</dbReference>
<evidence type="ECO:0000256" key="2">
    <source>
        <dbReference type="ARBA" id="ARBA00022679"/>
    </source>
</evidence>
<dbReference type="PANTHER" id="PTHR43861:SF1">
    <property type="entry name" value="TRANS-ACONITATE 2-METHYLTRANSFERASE"/>
    <property type="match status" value="1"/>
</dbReference>
<reference evidence="4 5" key="1">
    <citation type="journal article" date="2015" name="Microbiome">
        <title>Genomic resolution of linkages in carbon, nitrogen, and sulfur cycling among widespread estuary sediment bacteria.</title>
        <authorList>
            <person name="Baker B.J."/>
            <person name="Lazar C.S."/>
            <person name="Teske A.P."/>
            <person name="Dick G.J."/>
        </authorList>
    </citation>
    <scope>NUCLEOTIDE SEQUENCE [LARGE SCALE GENOMIC DNA]</scope>
    <source>
        <strain evidence="4">DG_78</strain>
    </source>
</reference>
<name>A0A0S7YHH7_UNCT6</name>
<proteinExistence type="predicted"/>
<dbReference type="Pfam" id="PF13649">
    <property type="entry name" value="Methyltransf_25"/>
    <property type="match status" value="1"/>
</dbReference>
<evidence type="ECO:0000256" key="1">
    <source>
        <dbReference type="ARBA" id="ARBA00022603"/>
    </source>
</evidence>
<dbReference type="InterPro" id="IPR041698">
    <property type="entry name" value="Methyltransf_25"/>
</dbReference>
<evidence type="ECO:0000313" key="5">
    <source>
        <dbReference type="Proteomes" id="UP000051012"/>
    </source>
</evidence>
<keyword evidence="2" id="KW-0808">Transferase</keyword>
<organism evidence="4 5">
    <name type="scientific">candidate division TA06 bacterium DG_78</name>
    <dbReference type="NCBI Taxonomy" id="1703772"/>
    <lineage>
        <taxon>Bacteria</taxon>
        <taxon>Bacteria division TA06</taxon>
    </lineage>
</organism>
<dbReference type="EMBL" id="LJNI01000014">
    <property type="protein sequence ID" value="KPJ74118.1"/>
    <property type="molecule type" value="Genomic_DNA"/>
</dbReference>
<protein>
    <recommendedName>
        <fullName evidence="3">Methyltransferase domain-containing protein</fullName>
    </recommendedName>
</protein>
<dbReference type="AlphaFoldDB" id="A0A0S7YHH7"/>